<name>A0A811MDC5_9POAL</name>
<keyword evidence="1" id="KW-0732">Signal</keyword>
<evidence type="ECO:0000313" key="3">
    <source>
        <dbReference type="Proteomes" id="UP000604825"/>
    </source>
</evidence>
<keyword evidence="3" id="KW-1185">Reference proteome</keyword>
<evidence type="ECO:0000313" key="2">
    <source>
        <dbReference type="EMBL" id="CAD6202920.1"/>
    </source>
</evidence>
<dbReference type="OrthoDB" id="687081at2759"/>
<comment type="caution">
    <text evidence="2">The sequence shown here is derived from an EMBL/GenBank/DDBJ whole genome shotgun (WGS) entry which is preliminary data.</text>
</comment>
<accession>A0A811MDC5</accession>
<proteinExistence type="predicted"/>
<dbReference type="EMBL" id="CAJGYO010000001">
    <property type="protein sequence ID" value="CAD6202920.1"/>
    <property type="molecule type" value="Genomic_DNA"/>
</dbReference>
<sequence>MASKSIASPALLLLAMVLVPEASAHAHLLEPSTLLAPAPSQDLCPNGFKDMQALETAARVLVDKVLVTFVPNTQRILDTILAKLGLLYPDLAIRVCTNNLGPGPKIKCFGGNLRV</sequence>
<gene>
    <name evidence="2" type="ORF">NCGR_LOCUS1158</name>
</gene>
<protein>
    <submittedName>
        <fullName evidence="2">Uncharacterized protein</fullName>
    </submittedName>
</protein>
<reference evidence="2" key="1">
    <citation type="submission" date="2020-10" db="EMBL/GenBank/DDBJ databases">
        <authorList>
            <person name="Han B."/>
            <person name="Lu T."/>
            <person name="Zhao Q."/>
            <person name="Huang X."/>
            <person name="Zhao Y."/>
        </authorList>
    </citation>
    <scope>NUCLEOTIDE SEQUENCE</scope>
</reference>
<dbReference type="Proteomes" id="UP000604825">
    <property type="component" value="Unassembled WGS sequence"/>
</dbReference>
<dbReference type="AlphaFoldDB" id="A0A811MDC5"/>
<organism evidence="2 3">
    <name type="scientific">Miscanthus lutarioriparius</name>
    <dbReference type="NCBI Taxonomy" id="422564"/>
    <lineage>
        <taxon>Eukaryota</taxon>
        <taxon>Viridiplantae</taxon>
        <taxon>Streptophyta</taxon>
        <taxon>Embryophyta</taxon>
        <taxon>Tracheophyta</taxon>
        <taxon>Spermatophyta</taxon>
        <taxon>Magnoliopsida</taxon>
        <taxon>Liliopsida</taxon>
        <taxon>Poales</taxon>
        <taxon>Poaceae</taxon>
        <taxon>PACMAD clade</taxon>
        <taxon>Panicoideae</taxon>
        <taxon>Andropogonodae</taxon>
        <taxon>Andropogoneae</taxon>
        <taxon>Saccharinae</taxon>
        <taxon>Miscanthus</taxon>
    </lineage>
</organism>
<feature type="signal peptide" evidence="1">
    <location>
        <begin position="1"/>
        <end position="24"/>
    </location>
</feature>
<evidence type="ECO:0000256" key="1">
    <source>
        <dbReference type="SAM" id="SignalP"/>
    </source>
</evidence>
<feature type="chain" id="PRO_5032944319" evidence="1">
    <location>
        <begin position="25"/>
        <end position="115"/>
    </location>
</feature>